<name>A0ABX0DGQ6_9MICC</name>
<comment type="subcellular location">
    <subcellularLocation>
        <location evidence="1 7">Cell membrane</location>
        <topology evidence="1 7">Multi-pass membrane protein</topology>
    </subcellularLocation>
</comment>
<proteinExistence type="inferred from homology"/>
<dbReference type="InterPro" id="IPR035906">
    <property type="entry name" value="MetI-like_sf"/>
</dbReference>
<dbReference type="CDD" id="cd06261">
    <property type="entry name" value="TM_PBP2"/>
    <property type="match status" value="1"/>
</dbReference>
<dbReference type="InterPro" id="IPR050809">
    <property type="entry name" value="UgpAE/MalFG_permease"/>
</dbReference>
<evidence type="ECO:0000256" key="4">
    <source>
        <dbReference type="ARBA" id="ARBA00022692"/>
    </source>
</evidence>
<keyword evidence="4 7" id="KW-0812">Transmembrane</keyword>
<dbReference type="PANTHER" id="PTHR43227:SF11">
    <property type="entry name" value="BLL4140 PROTEIN"/>
    <property type="match status" value="1"/>
</dbReference>
<sequence length="333" mass="36939">MMKTTIQVAGESATTPAPVIVKAPEPRANKSVSLGRRMLRAWQLYAMLLIPLVWVAIFCYWPLYGIQIAFRDYTPAHGITGSDWVGLKYFVRFLSSYQFFELIKNTVVLHMYELLVAFPAPILLALALNTLRQKVFSRIVQLVAYAPNFLSAVVVVGIMTMMLSPSTGVVNQFFSAVGLPRIDFMGQSEWFQSLYVFSGVWQSAGFAAIIYLAALAGVPPELHEAAKMDGASQLRRVWHIDLPSIMPIAVIMLILNIGSILNVGFEKVLLMQNPLNLDISQVINTYVYQVGLNSAVPQYSYATAIGIFQSVVGVILLLLANWMARRITKSGLL</sequence>
<feature type="transmembrane region" description="Helical" evidence="7">
    <location>
        <begin position="107"/>
        <end position="128"/>
    </location>
</feature>
<evidence type="ECO:0000256" key="2">
    <source>
        <dbReference type="ARBA" id="ARBA00022448"/>
    </source>
</evidence>
<accession>A0ABX0DGQ6</accession>
<comment type="similarity">
    <text evidence="7">Belongs to the binding-protein-dependent transport system permease family.</text>
</comment>
<keyword evidence="6 7" id="KW-0472">Membrane</keyword>
<evidence type="ECO:0000313" key="10">
    <source>
        <dbReference type="Proteomes" id="UP000479226"/>
    </source>
</evidence>
<dbReference type="Proteomes" id="UP000479226">
    <property type="component" value="Unassembled WGS sequence"/>
</dbReference>
<dbReference type="PANTHER" id="PTHR43227">
    <property type="entry name" value="BLL4140 PROTEIN"/>
    <property type="match status" value="1"/>
</dbReference>
<feature type="transmembrane region" description="Helical" evidence="7">
    <location>
        <begin position="245"/>
        <end position="265"/>
    </location>
</feature>
<dbReference type="PROSITE" id="PS50928">
    <property type="entry name" value="ABC_TM1"/>
    <property type="match status" value="1"/>
</dbReference>
<keyword evidence="10" id="KW-1185">Reference proteome</keyword>
<feature type="transmembrane region" description="Helical" evidence="7">
    <location>
        <begin position="299"/>
        <end position="320"/>
    </location>
</feature>
<keyword evidence="2 7" id="KW-0813">Transport</keyword>
<dbReference type="SUPFAM" id="SSF161098">
    <property type="entry name" value="MetI-like"/>
    <property type="match status" value="1"/>
</dbReference>
<feature type="domain" description="ABC transmembrane type-1" evidence="8">
    <location>
        <begin position="103"/>
        <end position="320"/>
    </location>
</feature>
<feature type="transmembrane region" description="Helical" evidence="7">
    <location>
        <begin position="44"/>
        <end position="63"/>
    </location>
</feature>
<protein>
    <submittedName>
        <fullName evidence="9">Sugar ABC transporter permease</fullName>
    </submittedName>
</protein>
<evidence type="ECO:0000256" key="7">
    <source>
        <dbReference type="RuleBase" id="RU363032"/>
    </source>
</evidence>
<evidence type="ECO:0000256" key="1">
    <source>
        <dbReference type="ARBA" id="ARBA00004651"/>
    </source>
</evidence>
<dbReference type="Pfam" id="PF00528">
    <property type="entry name" value="BPD_transp_1"/>
    <property type="match status" value="1"/>
</dbReference>
<evidence type="ECO:0000259" key="8">
    <source>
        <dbReference type="PROSITE" id="PS50928"/>
    </source>
</evidence>
<dbReference type="InterPro" id="IPR000515">
    <property type="entry name" value="MetI-like"/>
</dbReference>
<comment type="caution">
    <text evidence="9">The sequence shown here is derived from an EMBL/GenBank/DDBJ whole genome shotgun (WGS) entry which is preliminary data.</text>
</comment>
<evidence type="ECO:0000256" key="5">
    <source>
        <dbReference type="ARBA" id="ARBA00022989"/>
    </source>
</evidence>
<gene>
    <name evidence="9" type="ORF">G6N77_08005</name>
</gene>
<keyword evidence="3" id="KW-1003">Cell membrane</keyword>
<dbReference type="RefSeq" id="WP_165181494.1">
    <property type="nucleotide sequence ID" value="NZ_JAAKZI010000010.1"/>
</dbReference>
<feature type="transmembrane region" description="Helical" evidence="7">
    <location>
        <begin position="149"/>
        <end position="174"/>
    </location>
</feature>
<dbReference type="Gene3D" id="1.10.3720.10">
    <property type="entry name" value="MetI-like"/>
    <property type="match status" value="1"/>
</dbReference>
<feature type="transmembrane region" description="Helical" evidence="7">
    <location>
        <begin position="194"/>
        <end position="218"/>
    </location>
</feature>
<dbReference type="EMBL" id="JAAKZI010000010">
    <property type="protein sequence ID" value="NGN83402.1"/>
    <property type="molecule type" value="Genomic_DNA"/>
</dbReference>
<evidence type="ECO:0000256" key="3">
    <source>
        <dbReference type="ARBA" id="ARBA00022475"/>
    </source>
</evidence>
<organism evidence="9 10">
    <name type="scientific">Arthrobacter silviterrae</name>
    <dbReference type="NCBI Taxonomy" id="2026658"/>
    <lineage>
        <taxon>Bacteria</taxon>
        <taxon>Bacillati</taxon>
        <taxon>Actinomycetota</taxon>
        <taxon>Actinomycetes</taxon>
        <taxon>Micrococcales</taxon>
        <taxon>Micrococcaceae</taxon>
        <taxon>Arthrobacter</taxon>
    </lineage>
</organism>
<keyword evidence="5 7" id="KW-1133">Transmembrane helix</keyword>
<evidence type="ECO:0000313" key="9">
    <source>
        <dbReference type="EMBL" id="NGN83402.1"/>
    </source>
</evidence>
<evidence type="ECO:0000256" key="6">
    <source>
        <dbReference type="ARBA" id="ARBA00023136"/>
    </source>
</evidence>
<reference evidence="9 10" key="1">
    <citation type="submission" date="2020-02" db="EMBL/GenBank/DDBJ databases">
        <title>Genome sequence of the type strain DSM 27180 of Arthrobacter silviterrae.</title>
        <authorList>
            <person name="Gao J."/>
            <person name="Sun J."/>
        </authorList>
    </citation>
    <scope>NUCLEOTIDE SEQUENCE [LARGE SCALE GENOMIC DNA]</scope>
    <source>
        <strain evidence="9 10">DSM 27180</strain>
    </source>
</reference>